<feature type="domain" description="Neurotransmitter-gated ion-channel ligand-binding" evidence="7">
    <location>
        <begin position="43"/>
        <end position="245"/>
    </location>
</feature>
<dbReference type="InterPro" id="IPR006201">
    <property type="entry name" value="Neur_channel"/>
</dbReference>
<keyword evidence="2 5" id="KW-0812">Transmembrane</keyword>
<evidence type="ECO:0000256" key="5">
    <source>
        <dbReference type="SAM" id="Phobius"/>
    </source>
</evidence>
<dbReference type="SUPFAM" id="SSF90112">
    <property type="entry name" value="Neurotransmitter-gated ion-channel transmembrane pore"/>
    <property type="match status" value="1"/>
</dbReference>
<dbReference type="OrthoDB" id="410315at2759"/>
<evidence type="ECO:0000256" key="4">
    <source>
        <dbReference type="ARBA" id="ARBA00023136"/>
    </source>
</evidence>
<dbReference type="GO" id="GO:0004888">
    <property type="term" value="F:transmembrane signaling receptor activity"/>
    <property type="evidence" value="ECO:0007669"/>
    <property type="project" value="InterPro"/>
</dbReference>
<evidence type="ECO:0000256" key="1">
    <source>
        <dbReference type="ARBA" id="ARBA00004141"/>
    </source>
</evidence>
<keyword evidence="6" id="KW-0732">Signal</keyword>
<keyword evidence="3 5" id="KW-1133">Transmembrane helix</keyword>
<dbReference type="AlphaFoldDB" id="A0A8X6TKB7"/>
<dbReference type="Proteomes" id="UP000887013">
    <property type="component" value="Unassembled WGS sequence"/>
</dbReference>
<feature type="transmembrane region" description="Helical" evidence="5">
    <location>
        <begin position="312"/>
        <end position="334"/>
    </location>
</feature>
<comment type="caution">
    <text evidence="8">The sequence shown here is derived from an EMBL/GenBank/DDBJ whole genome shotgun (WGS) entry which is preliminary data.</text>
</comment>
<dbReference type="InterPro" id="IPR006202">
    <property type="entry name" value="Neur_chan_lig-bd"/>
</dbReference>
<feature type="signal peptide" evidence="6">
    <location>
        <begin position="1"/>
        <end position="27"/>
    </location>
</feature>
<dbReference type="GO" id="GO:0005230">
    <property type="term" value="F:extracellular ligand-gated monoatomic ion channel activity"/>
    <property type="evidence" value="ECO:0007669"/>
    <property type="project" value="InterPro"/>
</dbReference>
<keyword evidence="8" id="KW-0675">Receptor</keyword>
<feature type="transmembrane region" description="Helical" evidence="5">
    <location>
        <begin position="248"/>
        <end position="269"/>
    </location>
</feature>
<sequence>MSARGQIAHHPLPSVILFCKLLPGASLLSVEGRVKGEEDEFTIKQRILKDYDTTVPPVLFSKKDHDTYTVLTVFRVQGIEEVKGEFVFEGITHFVWKDERLAWESENIKIIRVSSEQIWTPHIRILNRVAKPEITLNPPPVIFQGGVWWGPRGVFRTACIPNLKYFPFDKHDCEVEIVAVSTEGDLLQANYSAPTVTHSTYVRKDFLMKNNLWKVLSVEPSKTRMEVDVGIMSDVGLFKFQIQRSMPIIALSILTPSLMSVFLLLSTFWMQQGTVTRTAINTTSLLVSAGNLFTISKIIPVNGAVTPIIVEYVTSVLVLSLLSSLQAVTVSLLARYRKQPPVPFLTLIERIPKWALIMLALVPRTEENRAIDETFLFSELSEIDQTNVANNSNQTVENDEIDVSFERQWEKRILLLDRILFYVFGIVILLLIFSVIITE</sequence>
<evidence type="ECO:0000256" key="3">
    <source>
        <dbReference type="ARBA" id="ARBA00022989"/>
    </source>
</evidence>
<feature type="transmembrane region" description="Helical" evidence="5">
    <location>
        <begin position="419"/>
        <end position="437"/>
    </location>
</feature>
<organism evidence="8 9">
    <name type="scientific">Nephila pilipes</name>
    <name type="common">Giant wood spider</name>
    <name type="synonym">Nephila maculata</name>
    <dbReference type="NCBI Taxonomy" id="299642"/>
    <lineage>
        <taxon>Eukaryota</taxon>
        <taxon>Metazoa</taxon>
        <taxon>Ecdysozoa</taxon>
        <taxon>Arthropoda</taxon>
        <taxon>Chelicerata</taxon>
        <taxon>Arachnida</taxon>
        <taxon>Araneae</taxon>
        <taxon>Araneomorphae</taxon>
        <taxon>Entelegynae</taxon>
        <taxon>Araneoidea</taxon>
        <taxon>Nephilidae</taxon>
        <taxon>Nephila</taxon>
    </lineage>
</organism>
<evidence type="ECO:0000313" key="9">
    <source>
        <dbReference type="Proteomes" id="UP000887013"/>
    </source>
</evidence>
<comment type="subcellular location">
    <subcellularLocation>
        <location evidence="1">Membrane</location>
        <topology evidence="1">Multi-pass membrane protein</topology>
    </subcellularLocation>
</comment>
<protein>
    <submittedName>
        <fullName evidence="8">Acetylcholine receptor subunit delta</fullName>
    </submittedName>
</protein>
<accession>A0A8X6TKB7</accession>
<dbReference type="Pfam" id="PF02931">
    <property type="entry name" value="Neur_chan_LBD"/>
    <property type="match status" value="1"/>
</dbReference>
<evidence type="ECO:0000256" key="2">
    <source>
        <dbReference type="ARBA" id="ARBA00022692"/>
    </source>
</evidence>
<dbReference type="EMBL" id="BMAW01106392">
    <property type="protein sequence ID" value="GFT24095.1"/>
    <property type="molecule type" value="Genomic_DNA"/>
</dbReference>
<dbReference type="Gene3D" id="1.20.58.390">
    <property type="entry name" value="Neurotransmitter-gated ion-channel transmembrane domain"/>
    <property type="match status" value="1"/>
</dbReference>
<proteinExistence type="predicted"/>
<keyword evidence="9" id="KW-1185">Reference proteome</keyword>
<dbReference type="PANTHER" id="PTHR18945">
    <property type="entry name" value="NEUROTRANSMITTER GATED ION CHANNEL"/>
    <property type="match status" value="1"/>
</dbReference>
<gene>
    <name evidence="8" type="primary">CHRND</name>
    <name evidence="8" type="ORF">NPIL_690681</name>
</gene>
<dbReference type="InterPro" id="IPR036719">
    <property type="entry name" value="Neuro-gated_channel_TM_sf"/>
</dbReference>
<name>A0A8X6TKB7_NEPPI</name>
<dbReference type="Gene3D" id="2.70.170.10">
    <property type="entry name" value="Neurotransmitter-gated ion-channel ligand-binding domain"/>
    <property type="match status" value="1"/>
</dbReference>
<reference evidence="8" key="1">
    <citation type="submission" date="2020-08" db="EMBL/GenBank/DDBJ databases">
        <title>Multicomponent nature underlies the extraordinary mechanical properties of spider dragline silk.</title>
        <authorList>
            <person name="Kono N."/>
            <person name="Nakamura H."/>
            <person name="Mori M."/>
            <person name="Yoshida Y."/>
            <person name="Ohtoshi R."/>
            <person name="Malay A.D."/>
            <person name="Moran D.A.P."/>
            <person name="Tomita M."/>
            <person name="Numata K."/>
            <person name="Arakawa K."/>
        </authorList>
    </citation>
    <scope>NUCLEOTIDE SEQUENCE</scope>
</reference>
<dbReference type="GO" id="GO:0016020">
    <property type="term" value="C:membrane"/>
    <property type="evidence" value="ECO:0007669"/>
    <property type="project" value="UniProtKB-SubCell"/>
</dbReference>
<feature type="chain" id="PRO_5036495764" evidence="6">
    <location>
        <begin position="28"/>
        <end position="439"/>
    </location>
</feature>
<evidence type="ECO:0000313" key="8">
    <source>
        <dbReference type="EMBL" id="GFT24095.1"/>
    </source>
</evidence>
<evidence type="ECO:0000256" key="6">
    <source>
        <dbReference type="SAM" id="SignalP"/>
    </source>
</evidence>
<keyword evidence="4 5" id="KW-0472">Membrane</keyword>
<evidence type="ECO:0000259" key="7">
    <source>
        <dbReference type="Pfam" id="PF02931"/>
    </source>
</evidence>
<dbReference type="InterPro" id="IPR038050">
    <property type="entry name" value="Neuro_actylchol_rec"/>
</dbReference>
<dbReference type="InterPro" id="IPR036734">
    <property type="entry name" value="Neur_chan_lig-bd_sf"/>
</dbReference>
<dbReference type="CDD" id="cd18989">
    <property type="entry name" value="LGIC_ECD_cation"/>
    <property type="match status" value="1"/>
</dbReference>
<dbReference type="SUPFAM" id="SSF63712">
    <property type="entry name" value="Nicotinic receptor ligand binding domain-like"/>
    <property type="match status" value="1"/>
</dbReference>